<sequence length="148" mass="16651">MQRLKTRPQFQAALAGGTVSRTAHFALHRLNLVAPTDTSLAPADQVGPEPSQEQALFDLADVWLGAMVPKRWARRAVTRNAIKRQIYNVSEHFGDRLPVAAHVVRLRTTFDRKQFISATSEVLKQAVRQELVQLFERAVRPLTTEARA</sequence>
<evidence type="ECO:0000256" key="2">
    <source>
        <dbReference type="ARBA" id="ARBA00022722"/>
    </source>
</evidence>
<dbReference type="InterPro" id="IPR000100">
    <property type="entry name" value="RNase_P"/>
</dbReference>
<keyword evidence="7" id="KW-1185">Reference proteome</keyword>
<evidence type="ECO:0000313" key="7">
    <source>
        <dbReference type="Proteomes" id="UP000037507"/>
    </source>
</evidence>
<reference evidence="6" key="1">
    <citation type="submission" date="2017-04" db="EMBL/GenBank/DDBJ databases">
        <title>Unexpected and diverse lifestyles within the genus Limnohabitans.</title>
        <authorList>
            <person name="Kasalicky V."/>
            <person name="Mehrshad M."/>
            <person name="Andrei S.-A."/>
            <person name="Salcher M."/>
            <person name="Kratochvilova H."/>
            <person name="Simek K."/>
            <person name="Ghai R."/>
        </authorList>
    </citation>
    <scope>NUCLEOTIDE SEQUENCE [LARGE SCALE GENOMIC DNA]</scope>
    <source>
        <strain evidence="6">II-D5</strain>
    </source>
</reference>
<keyword evidence="2" id="KW-0540">Nuclease</keyword>
<evidence type="ECO:0000256" key="4">
    <source>
        <dbReference type="ARBA" id="ARBA00022801"/>
    </source>
</evidence>
<evidence type="ECO:0000256" key="5">
    <source>
        <dbReference type="ARBA" id="ARBA00022884"/>
    </source>
</evidence>
<proteinExistence type="predicted"/>
<evidence type="ECO:0000256" key="3">
    <source>
        <dbReference type="ARBA" id="ARBA00022759"/>
    </source>
</evidence>
<dbReference type="OrthoDB" id="398329at2"/>
<keyword evidence="1" id="KW-0819">tRNA processing</keyword>
<accession>A0A2T7UBH8</accession>
<protein>
    <submittedName>
        <fullName evidence="6">Ribonuclease P protein component</fullName>
    </submittedName>
</protein>
<dbReference type="SUPFAM" id="SSF54211">
    <property type="entry name" value="Ribosomal protein S5 domain 2-like"/>
    <property type="match status" value="1"/>
</dbReference>
<evidence type="ECO:0000256" key="1">
    <source>
        <dbReference type="ARBA" id="ARBA00022694"/>
    </source>
</evidence>
<dbReference type="GO" id="GO:0004526">
    <property type="term" value="F:ribonuclease P activity"/>
    <property type="evidence" value="ECO:0007669"/>
    <property type="project" value="InterPro"/>
</dbReference>
<gene>
    <name evidence="6" type="ORF">H663_014005</name>
</gene>
<keyword evidence="4" id="KW-0378">Hydrolase</keyword>
<dbReference type="Proteomes" id="UP000037507">
    <property type="component" value="Unassembled WGS sequence"/>
</dbReference>
<dbReference type="STRING" id="1293045.H663_01790"/>
<dbReference type="EMBL" id="LFYT02000020">
    <property type="protein sequence ID" value="PVE41998.1"/>
    <property type="molecule type" value="Genomic_DNA"/>
</dbReference>
<keyword evidence="3" id="KW-0255">Endonuclease</keyword>
<comment type="caution">
    <text evidence="6">The sequence shown here is derived from an EMBL/GenBank/DDBJ whole genome shotgun (WGS) entry which is preliminary data.</text>
</comment>
<dbReference type="RefSeq" id="WP_053169196.1">
    <property type="nucleotide sequence ID" value="NZ_LFYT02000020.1"/>
</dbReference>
<dbReference type="Pfam" id="PF00825">
    <property type="entry name" value="Ribonuclease_P"/>
    <property type="match status" value="1"/>
</dbReference>
<name>A0A2T7UBH8_9BURK</name>
<organism evidence="6 7">
    <name type="scientific">Limnohabitans planktonicus II-D5</name>
    <dbReference type="NCBI Taxonomy" id="1293045"/>
    <lineage>
        <taxon>Bacteria</taxon>
        <taxon>Pseudomonadati</taxon>
        <taxon>Pseudomonadota</taxon>
        <taxon>Betaproteobacteria</taxon>
        <taxon>Burkholderiales</taxon>
        <taxon>Comamonadaceae</taxon>
        <taxon>Limnohabitans</taxon>
    </lineage>
</organism>
<evidence type="ECO:0000313" key="6">
    <source>
        <dbReference type="EMBL" id="PVE41998.1"/>
    </source>
</evidence>
<dbReference type="GO" id="GO:0008033">
    <property type="term" value="P:tRNA processing"/>
    <property type="evidence" value="ECO:0007669"/>
    <property type="project" value="UniProtKB-KW"/>
</dbReference>
<dbReference type="Gene3D" id="3.30.230.10">
    <property type="match status" value="1"/>
</dbReference>
<keyword evidence="5" id="KW-0694">RNA-binding</keyword>
<dbReference type="InterPro" id="IPR020568">
    <property type="entry name" value="Ribosomal_Su5_D2-typ_SF"/>
</dbReference>
<dbReference type="InterPro" id="IPR014721">
    <property type="entry name" value="Ribsml_uS5_D2-typ_fold_subgr"/>
</dbReference>
<dbReference type="AlphaFoldDB" id="A0A2T7UBH8"/>
<dbReference type="GO" id="GO:0000049">
    <property type="term" value="F:tRNA binding"/>
    <property type="evidence" value="ECO:0007669"/>
    <property type="project" value="InterPro"/>
</dbReference>